<accession>A0A3S1AWM5</accession>
<evidence type="ECO:0000313" key="4">
    <source>
        <dbReference type="EMBL" id="NSL89594.1"/>
    </source>
</evidence>
<feature type="region of interest" description="Disordered" evidence="2">
    <location>
        <begin position="249"/>
        <end position="291"/>
    </location>
</feature>
<keyword evidence="1" id="KW-0732">Signal</keyword>
<dbReference type="Proteomes" id="UP000281028">
    <property type="component" value="Unassembled WGS sequence"/>
</dbReference>
<dbReference type="InterPro" id="IPR032812">
    <property type="entry name" value="SbsA_Ig"/>
</dbReference>
<dbReference type="Pfam" id="PF13205">
    <property type="entry name" value="Big_5"/>
    <property type="match status" value="1"/>
</dbReference>
<gene>
    <name evidence="4" type="ORF">ECE50_022325</name>
</gene>
<dbReference type="OrthoDB" id="9809989at2"/>
<evidence type="ECO:0000256" key="1">
    <source>
        <dbReference type="ARBA" id="ARBA00022729"/>
    </source>
</evidence>
<comment type="caution">
    <text evidence="4">The sequence shown here is derived from an EMBL/GenBank/DDBJ whole genome shotgun (WGS) entry which is preliminary data.</text>
</comment>
<proteinExistence type="predicted"/>
<sequence length="485" mass="55021">MYRYIRSWAFPLFFLMISVLLTRCANIVPPSGGPRDSLPPTLLAVNPKDSSLHFKNKKVYFVFDEFVELDNVNDKIIVSPTLKRTPIVTAKLHTVTMEIKDTLKENTTYTFNFADAIRDINERNAIPDFQYVVSTGNYLDSLQVTGQLIDAETGRPDSNIAVMLYRGVEDSVVSKEKPVYYAKTKSDGSFRFKNLAPGSYKIFALKEEDRDLQYNQPSELIAFREEPVVLKETNIADINMLLFMERDSTIKPPPEPVDSADLDEPVQEEKKKKLPKLQATPTLDGGQQELPQPMTITFNLPLRNLDSARMTLGEDSAYTPVTFTSTMDSTHTRLSIGYTWKEGLPYRLIIPKDAPTDTAGQQLARADTISFKAKKVSDYAIFSGTLKISDSTRNALHNDSMHYVIQLVQDKTIKYSGEAVNGLWLQKFITPGEYEVRVLLDKNGNGKWDRGNYYTQPKKQPERVILIPGKQNLKAYWSVKQTIEI</sequence>
<protein>
    <recommendedName>
        <fullName evidence="3">SbsA Ig-like domain-containing protein</fullName>
    </recommendedName>
</protein>
<dbReference type="EMBL" id="RIAR02000001">
    <property type="protein sequence ID" value="NSL89594.1"/>
    <property type="molecule type" value="Genomic_DNA"/>
</dbReference>
<dbReference type="Gene3D" id="2.60.40.10">
    <property type="entry name" value="Immunoglobulins"/>
    <property type="match status" value="1"/>
</dbReference>
<reference evidence="4" key="1">
    <citation type="submission" date="2020-05" db="EMBL/GenBank/DDBJ databases">
        <title>Chitinophaga laudate sp. nov., isolated from a tropical peat swamp.</title>
        <authorList>
            <person name="Goh C.B.S."/>
            <person name="Lee M.S."/>
            <person name="Parimannan S."/>
            <person name="Pasbakhsh P."/>
            <person name="Yule C.M."/>
            <person name="Rajandas H."/>
            <person name="Loke S."/>
            <person name="Croft L."/>
            <person name="Tan J.B.L."/>
        </authorList>
    </citation>
    <scope>NUCLEOTIDE SEQUENCE</scope>
    <source>
        <strain evidence="4">Mgbs1</strain>
    </source>
</reference>
<dbReference type="InterPro" id="IPR013783">
    <property type="entry name" value="Ig-like_fold"/>
</dbReference>
<dbReference type="SUPFAM" id="SSF49452">
    <property type="entry name" value="Starch-binding domain-like"/>
    <property type="match status" value="1"/>
</dbReference>
<organism evidence="4 5">
    <name type="scientific">Chitinophaga solisilvae</name>
    <dbReference type="NCBI Taxonomy" id="1233460"/>
    <lineage>
        <taxon>Bacteria</taxon>
        <taxon>Pseudomonadati</taxon>
        <taxon>Bacteroidota</taxon>
        <taxon>Chitinophagia</taxon>
        <taxon>Chitinophagales</taxon>
        <taxon>Chitinophagaceae</taxon>
        <taxon>Chitinophaga</taxon>
    </lineage>
</organism>
<evidence type="ECO:0000313" key="5">
    <source>
        <dbReference type="Proteomes" id="UP000281028"/>
    </source>
</evidence>
<dbReference type="GO" id="GO:0030246">
    <property type="term" value="F:carbohydrate binding"/>
    <property type="evidence" value="ECO:0007669"/>
    <property type="project" value="InterPro"/>
</dbReference>
<feature type="domain" description="SbsA Ig-like" evidence="3">
    <location>
        <begin position="36"/>
        <end position="126"/>
    </location>
</feature>
<evidence type="ECO:0000259" key="3">
    <source>
        <dbReference type="Pfam" id="PF13205"/>
    </source>
</evidence>
<dbReference type="AlphaFoldDB" id="A0A3S1AWM5"/>
<evidence type="ECO:0000256" key="2">
    <source>
        <dbReference type="SAM" id="MobiDB-lite"/>
    </source>
</evidence>
<name>A0A3S1AWM5_9BACT</name>
<dbReference type="InterPro" id="IPR013784">
    <property type="entry name" value="Carb-bd-like_fold"/>
</dbReference>
<keyword evidence="5" id="KW-1185">Reference proteome</keyword>